<name>A0A9D2B430_9FIRM</name>
<dbReference type="Pfam" id="PF02779">
    <property type="entry name" value="Transket_pyr"/>
    <property type="match status" value="1"/>
</dbReference>
<dbReference type="Gene3D" id="3.40.50.920">
    <property type="match status" value="1"/>
</dbReference>
<comment type="caution">
    <text evidence="5">The sequence shown here is derived from an EMBL/GenBank/DDBJ whole genome shotgun (WGS) entry which is preliminary data.</text>
</comment>
<evidence type="ECO:0000313" key="5">
    <source>
        <dbReference type="EMBL" id="HIX60428.1"/>
    </source>
</evidence>
<evidence type="ECO:0000313" key="6">
    <source>
        <dbReference type="Proteomes" id="UP000886817"/>
    </source>
</evidence>
<dbReference type="PANTHER" id="PTHR43825:SF1">
    <property type="entry name" value="TRANSKETOLASE-LIKE PYRIMIDINE-BINDING DOMAIN-CONTAINING PROTEIN"/>
    <property type="match status" value="1"/>
</dbReference>
<protein>
    <submittedName>
        <fullName evidence="5">Alpha-ketoacid dehydrogenase subunit beta</fullName>
    </submittedName>
</protein>
<feature type="domain" description="Transketolase-like pyrimidine-binding" evidence="4">
    <location>
        <begin position="12"/>
        <end position="177"/>
    </location>
</feature>
<reference evidence="5" key="1">
    <citation type="journal article" date="2021" name="PeerJ">
        <title>Extensive microbial diversity within the chicken gut microbiome revealed by metagenomics and culture.</title>
        <authorList>
            <person name="Gilroy R."/>
            <person name="Ravi A."/>
            <person name="Getino M."/>
            <person name="Pursley I."/>
            <person name="Horton D.L."/>
            <person name="Alikhan N.F."/>
            <person name="Baker D."/>
            <person name="Gharbi K."/>
            <person name="Hall N."/>
            <person name="Watson M."/>
            <person name="Adriaenssens E.M."/>
            <person name="Foster-Nyarko E."/>
            <person name="Jarju S."/>
            <person name="Secka A."/>
            <person name="Antonio M."/>
            <person name="Oren A."/>
            <person name="Chaudhuri R.R."/>
            <person name="La Ragione R."/>
            <person name="Hildebrand F."/>
            <person name="Pallen M.J."/>
        </authorList>
    </citation>
    <scope>NUCLEOTIDE SEQUENCE</scope>
    <source>
        <strain evidence="5">ChiSjej1B19-8411</strain>
    </source>
</reference>
<dbReference type="InterPro" id="IPR005475">
    <property type="entry name" value="Transketolase-like_Pyr-bd"/>
</dbReference>
<dbReference type="SUPFAM" id="SSF52922">
    <property type="entry name" value="TK C-terminal domain-like"/>
    <property type="match status" value="1"/>
</dbReference>
<dbReference type="PANTHER" id="PTHR43825">
    <property type="entry name" value="PYRUVATE DEHYDROGENASE E1 COMPONENT"/>
    <property type="match status" value="1"/>
</dbReference>
<comment type="similarity">
    <text evidence="2">Belongs to the transketolase family.</text>
</comment>
<evidence type="ECO:0000259" key="4">
    <source>
        <dbReference type="SMART" id="SM00861"/>
    </source>
</evidence>
<organism evidence="5 6">
    <name type="scientific">Candidatus Blautia gallistercoris</name>
    <dbReference type="NCBI Taxonomy" id="2838490"/>
    <lineage>
        <taxon>Bacteria</taxon>
        <taxon>Bacillati</taxon>
        <taxon>Bacillota</taxon>
        <taxon>Clostridia</taxon>
        <taxon>Lachnospirales</taxon>
        <taxon>Lachnospiraceae</taxon>
        <taxon>Blautia</taxon>
    </lineage>
</organism>
<dbReference type="InterPro" id="IPR051157">
    <property type="entry name" value="PDH/Transketolase"/>
</dbReference>
<dbReference type="InterPro" id="IPR033248">
    <property type="entry name" value="Transketolase_C"/>
</dbReference>
<dbReference type="FunFam" id="3.40.50.970:FF:000129">
    <property type="entry name" value="Transketolase"/>
    <property type="match status" value="1"/>
</dbReference>
<dbReference type="Proteomes" id="UP000886817">
    <property type="component" value="Unassembled WGS sequence"/>
</dbReference>
<keyword evidence="3" id="KW-0786">Thiamine pyrophosphate</keyword>
<evidence type="ECO:0000256" key="1">
    <source>
        <dbReference type="ARBA" id="ARBA00001964"/>
    </source>
</evidence>
<evidence type="ECO:0000256" key="2">
    <source>
        <dbReference type="ARBA" id="ARBA00007131"/>
    </source>
</evidence>
<dbReference type="InterPro" id="IPR009014">
    <property type="entry name" value="Transketo_C/PFOR_II"/>
</dbReference>
<proteinExistence type="inferred from homology"/>
<dbReference type="SUPFAM" id="SSF52518">
    <property type="entry name" value="Thiamin diphosphate-binding fold (THDP-binding)"/>
    <property type="match status" value="1"/>
</dbReference>
<dbReference type="Pfam" id="PF02780">
    <property type="entry name" value="Transketolase_C"/>
    <property type="match status" value="1"/>
</dbReference>
<comment type="cofactor">
    <cofactor evidence="1">
        <name>thiamine diphosphate</name>
        <dbReference type="ChEBI" id="CHEBI:58937"/>
    </cofactor>
</comment>
<gene>
    <name evidence="5" type="ORF">IAA45_12035</name>
</gene>
<dbReference type="InterPro" id="IPR029061">
    <property type="entry name" value="THDP-binding"/>
</dbReference>
<reference evidence="5" key="2">
    <citation type="submission" date="2021-04" db="EMBL/GenBank/DDBJ databases">
        <authorList>
            <person name="Gilroy R."/>
        </authorList>
    </citation>
    <scope>NUCLEOTIDE SEQUENCE</scope>
    <source>
        <strain evidence="5">ChiSjej1B19-8411</strain>
    </source>
</reference>
<dbReference type="EMBL" id="DXEX01000255">
    <property type="protein sequence ID" value="HIX60428.1"/>
    <property type="molecule type" value="Genomic_DNA"/>
</dbReference>
<dbReference type="Gene3D" id="3.40.50.970">
    <property type="match status" value="1"/>
</dbReference>
<dbReference type="AlphaFoldDB" id="A0A9D2B430"/>
<sequence length="320" mass="35270">MWSLAESTDETMEMRRVFRETLEEFMDTDPRIMVLEADLGTASGFAQIKDRHPERFLEMGISEANMVGVAAGLSMRGFIPFLHSFSPFVSRRVADQIFLEGAYAGNTINVYGSDPGVCAAANGGTHTTFEDIAFYRAVPGAMVFDPADGVQLRWLLRELLEQKGVHYIRANRKNVPTIYREGSSFELGKGNVIRPGKDVLLISMGILLKDALDAAKELEKEGISVEVADMYCLKPLDEELIRAEMRGKKAVVTFENHNVINGLGSAVAAVMTGDGAGIPLRMIGAEDRFGQVGSLEFLKQEFGLTKEHVVQVIRDLCSEK</sequence>
<dbReference type="CDD" id="cd07033">
    <property type="entry name" value="TPP_PYR_DXS_TK_like"/>
    <property type="match status" value="1"/>
</dbReference>
<dbReference type="SMART" id="SM00861">
    <property type="entry name" value="Transket_pyr"/>
    <property type="match status" value="1"/>
</dbReference>
<evidence type="ECO:0000256" key="3">
    <source>
        <dbReference type="ARBA" id="ARBA00023052"/>
    </source>
</evidence>
<accession>A0A9D2B430</accession>